<dbReference type="Gene3D" id="1.50.10.10">
    <property type="match status" value="1"/>
</dbReference>
<organism evidence="2 3">
    <name type="scientific">Brevundimonas olei</name>
    <dbReference type="NCBI Taxonomy" id="657642"/>
    <lineage>
        <taxon>Bacteria</taxon>
        <taxon>Pseudomonadati</taxon>
        <taxon>Pseudomonadota</taxon>
        <taxon>Alphaproteobacteria</taxon>
        <taxon>Caulobacterales</taxon>
        <taxon>Caulobacteraceae</taxon>
        <taxon>Brevundimonas</taxon>
    </lineage>
</organism>
<dbReference type="SUPFAM" id="SSF48208">
    <property type="entry name" value="Six-hairpin glycosidases"/>
    <property type="match status" value="1"/>
</dbReference>
<evidence type="ECO:0000256" key="1">
    <source>
        <dbReference type="SAM" id="SignalP"/>
    </source>
</evidence>
<accession>A0ABZ2IFM8</accession>
<dbReference type="Proteomes" id="UP001363460">
    <property type="component" value="Chromosome"/>
</dbReference>
<evidence type="ECO:0008006" key="4">
    <source>
        <dbReference type="Google" id="ProtNLM"/>
    </source>
</evidence>
<sequence length="761" mass="83702">MRLRSALLACTLLAGAPLAACAQTVQPVAAVAPATPIDRQALVTRHNVVLTGVDRHAPIMLGNGDLGFTADITGLQTFPEQYSELAPLLTMAQWGWHSFPNPEGYTEQDGLVNVPVPGRGEQPYAWMKSWADAETNPAYTWLRANPHRISLSRIGLTFNDGRTLDFAKVAVSRQTLDLWTGALTSRFTYDGQPVEVVSRVHPTLDMVMVEISSSLVASQGLGVQVRYPAVNPAINPDPTSFEATGAQGLEVVAFDTGDVRIRRTLDDTVYYSGIIGSGKIEQSGADSFSVVANGRDRLTVMVRFDQQADKTLAPAYSASVEAVTRHWNAFWSEGGAVDFSGSTDPRAHELERRVVLSQYLSAVNGAGELPPQEEGLFSNSWYGKFHLEMHPWHAGWQAMWGRPEMLERSLPWYLGNLDNARAEAARHGVKGAWWPKMVGPEGRNSPSLVSPFIMWQQPHPILLSELIWRSEKDPAVLGRYAELVEATADLLASWPIEANGHLNLGAPMIPAQENYDPLTTINPTFEVEYFRWALETAQQWRVRQGQPRRADWDQALAKIAPPAMKDGLYLPVESVPDFWETAMSDACRKHAAAAQCKNRDHPSFLMAYGFIPGARIDPDAMRRTFEAVERNWDVRQTWGWDFPMMAMTAARLGEPEKAVDWLFADLKNNQWGVTGMTPRVHLDEHADELVPVSAGAGGVEMAVNPDGAGYRRAAETYFPSNGSLLMAVGLMAGGWDGATGHAPGFPKEGWTVRVEGLTPAP</sequence>
<keyword evidence="3" id="KW-1185">Reference proteome</keyword>
<feature type="chain" id="PRO_5047392914" description="Glycoside hydrolase family 65" evidence="1">
    <location>
        <begin position="23"/>
        <end position="761"/>
    </location>
</feature>
<keyword evidence="1" id="KW-0732">Signal</keyword>
<protein>
    <recommendedName>
        <fullName evidence="4">Glycoside hydrolase family 65</fullName>
    </recommendedName>
</protein>
<dbReference type="RefSeq" id="WP_338578110.1">
    <property type="nucleotide sequence ID" value="NZ_CP146369.1"/>
</dbReference>
<reference evidence="2 3" key="1">
    <citation type="submission" date="2024-02" db="EMBL/GenBank/DDBJ databases">
        <title>Distribution and functional of Brevundimonas-related endobacteria within Verticillium dahliae.</title>
        <authorList>
            <person name="Zeng H."/>
        </authorList>
    </citation>
    <scope>NUCLEOTIDE SEQUENCE [LARGE SCALE GENOMIC DNA]</scope>
    <source>
        <strain evidence="2 3">TRM 44200</strain>
    </source>
</reference>
<dbReference type="EMBL" id="CP146369">
    <property type="protein sequence ID" value="WWT55758.1"/>
    <property type="molecule type" value="Genomic_DNA"/>
</dbReference>
<evidence type="ECO:0000313" key="3">
    <source>
        <dbReference type="Proteomes" id="UP001363460"/>
    </source>
</evidence>
<evidence type="ECO:0000313" key="2">
    <source>
        <dbReference type="EMBL" id="WWT55758.1"/>
    </source>
</evidence>
<name>A0ABZ2IFM8_9CAUL</name>
<feature type="signal peptide" evidence="1">
    <location>
        <begin position="1"/>
        <end position="22"/>
    </location>
</feature>
<dbReference type="InterPro" id="IPR008928">
    <property type="entry name" value="6-hairpin_glycosidase_sf"/>
</dbReference>
<proteinExistence type="predicted"/>
<gene>
    <name evidence="2" type="ORF">V8J38_04770</name>
</gene>
<dbReference type="InterPro" id="IPR012341">
    <property type="entry name" value="6hp_glycosidase-like_sf"/>
</dbReference>